<evidence type="ECO:0000256" key="1">
    <source>
        <dbReference type="SAM" id="MobiDB-lite"/>
    </source>
</evidence>
<sequence length="172" mass="18683">MKEPWAPRFGCCCCRGPRTQAIDQDDKLDIDVERADNSAAESPAPATDAGLAERAIQAALRLSFHSDRSGEKQTSDLPPPSYDTVLKDDERRAPAAPVAQRNAHGDEIEPVRPNAERNSDLEDRKVGNHESVLSSSGDSDVVLTPPTTAPPTVIDEDSEDDERFRPAGRPGR</sequence>
<feature type="compositionally biased region" description="Basic and acidic residues" evidence="1">
    <location>
        <begin position="103"/>
        <end position="128"/>
    </location>
</feature>
<evidence type="ECO:0000313" key="3">
    <source>
        <dbReference type="Proteomes" id="UP000237631"/>
    </source>
</evidence>
<comment type="caution">
    <text evidence="2">The sequence shown here is derived from an EMBL/GenBank/DDBJ whole genome shotgun (WGS) entry which is preliminary data.</text>
</comment>
<dbReference type="OrthoDB" id="3645768at2759"/>
<protein>
    <submittedName>
        <fullName evidence="2">Uncharacterized protein</fullName>
    </submittedName>
</protein>
<evidence type="ECO:0000313" key="2">
    <source>
        <dbReference type="EMBL" id="PPJ53032.1"/>
    </source>
</evidence>
<dbReference type="AlphaFoldDB" id="A0A2S6BZX7"/>
<name>A0A2S6BZX7_9PEZI</name>
<feature type="region of interest" description="Disordered" evidence="1">
    <location>
        <begin position="32"/>
        <end position="172"/>
    </location>
</feature>
<feature type="compositionally biased region" description="Basic and acidic residues" evidence="1">
    <location>
        <begin position="64"/>
        <end position="74"/>
    </location>
</feature>
<dbReference type="EMBL" id="PNEN01001621">
    <property type="protein sequence ID" value="PPJ53032.1"/>
    <property type="molecule type" value="Genomic_DNA"/>
</dbReference>
<accession>A0A2S6BZX7</accession>
<feature type="compositionally biased region" description="Low complexity" evidence="1">
    <location>
        <begin position="131"/>
        <end position="152"/>
    </location>
</feature>
<reference evidence="3" key="1">
    <citation type="journal article" date="2017" name="bioRxiv">
        <title>Conservation of a gene cluster reveals novel cercosporin biosynthetic mechanisms and extends production to the genus Colletotrichum.</title>
        <authorList>
            <person name="de Jonge R."/>
            <person name="Ebert M.K."/>
            <person name="Huitt-Roehl C.R."/>
            <person name="Pal P."/>
            <person name="Suttle J.C."/>
            <person name="Spanner R.E."/>
            <person name="Neubauer J.D."/>
            <person name="Jurick W.M.II."/>
            <person name="Stott K.A."/>
            <person name="Secor G.A."/>
            <person name="Thomma B.P.H.J."/>
            <person name="Van de Peer Y."/>
            <person name="Townsend C.A."/>
            <person name="Bolton M.D."/>
        </authorList>
    </citation>
    <scope>NUCLEOTIDE SEQUENCE [LARGE SCALE GENOMIC DNA]</scope>
    <source>
        <strain evidence="3">CBS538.71</strain>
    </source>
</reference>
<proteinExistence type="predicted"/>
<organism evidence="2 3">
    <name type="scientific">Cercospora berteroae</name>
    <dbReference type="NCBI Taxonomy" id="357750"/>
    <lineage>
        <taxon>Eukaryota</taxon>
        <taxon>Fungi</taxon>
        <taxon>Dikarya</taxon>
        <taxon>Ascomycota</taxon>
        <taxon>Pezizomycotina</taxon>
        <taxon>Dothideomycetes</taxon>
        <taxon>Dothideomycetidae</taxon>
        <taxon>Mycosphaerellales</taxon>
        <taxon>Mycosphaerellaceae</taxon>
        <taxon>Cercospora</taxon>
    </lineage>
</organism>
<dbReference type="Proteomes" id="UP000237631">
    <property type="component" value="Unassembled WGS sequence"/>
</dbReference>
<gene>
    <name evidence="2" type="ORF">CBER1_11424</name>
</gene>
<keyword evidence="3" id="KW-1185">Reference proteome</keyword>